<keyword evidence="5" id="KW-1015">Disulfide bond</keyword>
<keyword evidence="6" id="KW-0325">Glycoprotein</keyword>
<keyword evidence="11" id="KW-1185">Reference proteome</keyword>
<keyword evidence="3 8" id="KW-0732">Signal</keyword>
<feature type="domain" description="Chitin-binding type-2" evidence="9">
    <location>
        <begin position="453"/>
        <end position="508"/>
    </location>
</feature>
<dbReference type="InterPro" id="IPR002557">
    <property type="entry name" value="Chitin-bd_dom"/>
</dbReference>
<evidence type="ECO:0000256" key="4">
    <source>
        <dbReference type="ARBA" id="ARBA00022737"/>
    </source>
</evidence>
<dbReference type="Pfam" id="PF01607">
    <property type="entry name" value="CBM_14"/>
    <property type="match status" value="5"/>
</dbReference>
<evidence type="ECO:0000313" key="11">
    <source>
        <dbReference type="Proteomes" id="UP001303046"/>
    </source>
</evidence>
<evidence type="ECO:0000259" key="9">
    <source>
        <dbReference type="PROSITE" id="PS50940"/>
    </source>
</evidence>
<evidence type="ECO:0000313" key="10">
    <source>
        <dbReference type="EMBL" id="KAK6759655.1"/>
    </source>
</evidence>
<evidence type="ECO:0000256" key="5">
    <source>
        <dbReference type="ARBA" id="ARBA00023157"/>
    </source>
</evidence>
<feature type="signal peptide" evidence="8">
    <location>
        <begin position="1"/>
        <end position="16"/>
    </location>
</feature>
<dbReference type="SMART" id="SM00494">
    <property type="entry name" value="ChtBD2"/>
    <property type="match status" value="6"/>
</dbReference>
<gene>
    <name evidence="10" type="primary">Necator_chrX.g21474</name>
    <name evidence="10" type="ORF">RB195_021313</name>
</gene>
<dbReference type="EMBL" id="JAVFWL010000006">
    <property type="protein sequence ID" value="KAK6759655.1"/>
    <property type="molecule type" value="Genomic_DNA"/>
</dbReference>
<dbReference type="Gene3D" id="2.170.140.10">
    <property type="entry name" value="Chitin binding domain"/>
    <property type="match status" value="4"/>
</dbReference>
<protein>
    <recommendedName>
        <fullName evidence="9">Chitin-binding type-2 domain-containing protein</fullName>
    </recommendedName>
</protein>
<feature type="compositionally biased region" description="Low complexity" evidence="7">
    <location>
        <begin position="330"/>
        <end position="356"/>
    </location>
</feature>
<proteinExistence type="predicted"/>
<dbReference type="PROSITE" id="PS50940">
    <property type="entry name" value="CHIT_BIND_II"/>
    <property type="match status" value="6"/>
</dbReference>
<dbReference type="Proteomes" id="UP001303046">
    <property type="component" value="Unassembled WGS sequence"/>
</dbReference>
<feature type="chain" id="PRO_5046893536" description="Chitin-binding type-2 domain-containing protein" evidence="8">
    <location>
        <begin position="17"/>
        <end position="575"/>
    </location>
</feature>
<evidence type="ECO:0000256" key="1">
    <source>
        <dbReference type="ARBA" id="ARBA00022473"/>
    </source>
</evidence>
<feature type="domain" description="Chitin-binding type-2" evidence="9">
    <location>
        <begin position="22"/>
        <end position="79"/>
    </location>
</feature>
<feature type="domain" description="Chitin-binding type-2" evidence="9">
    <location>
        <begin position="514"/>
        <end position="569"/>
    </location>
</feature>
<feature type="domain" description="Chitin-binding type-2" evidence="9">
    <location>
        <begin position="177"/>
        <end position="234"/>
    </location>
</feature>
<evidence type="ECO:0000256" key="2">
    <source>
        <dbReference type="ARBA" id="ARBA00022669"/>
    </source>
</evidence>
<evidence type="ECO:0000256" key="3">
    <source>
        <dbReference type="ARBA" id="ARBA00022729"/>
    </source>
</evidence>
<feature type="compositionally biased region" description="Low complexity" evidence="7">
    <location>
        <begin position="363"/>
        <end position="380"/>
    </location>
</feature>
<evidence type="ECO:0000256" key="8">
    <source>
        <dbReference type="SAM" id="SignalP"/>
    </source>
</evidence>
<dbReference type="SUPFAM" id="SSF57625">
    <property type="entry name" value="Invertebrate chitin-binding proteins"/>
    <property type="match status" value="5"/>
</dbReference>
<evidence type="ECO:0000256" key="7">
    <source>
        <dbReference type="SAM" id="MobiDB-lite"/>
    </source>
</evidence>
<dbReference type="PANTHER" id="PTHR23301:SF0">
    <property type="entry name" value="CHITIN-BINDING TYPE-2 DOMAIN-CONTAINING PROTEIN-RELATED"/>
    <property type="match status" value="1"/>
</dbReference>
<feature type="region of interest" description="Disordered" evidence="7">
    <location>
        <begin position="298"/>
        <end position="385"/>
    </location>
</feature>
<accession>A0ABR1EAN9</accession>
<name>A0ABR1EAN9_NECAM</name>
<keyword evidence="4" id="KW-0677">Repeat</keyword>
<feature type="domain" description="Chitin-binding type-2" evidence="9">
    <location>
        <begin position="96"/>
        <end position="153"/>
    </location>
</feature>
<dbReference type="PANTHER" id="PTHR23301">
    <property type="entry name" value="CHITIN BINDING PERITROPHIN-A"/>
    <property type="match status" value="1"/>
</dbReference>
<dbReference type="InterPro" id="IPR036508">
    <property type="entry name" value="Chitin-bd_dom_sf"/>
</dbReference>
<reference evidence="10 11" key="1">
    <citation type="submission" date="2023-08" db="EMBL/GenBank/DDBJ databases">
        <title>A Necator americanus chromosomal reference genome.</title>
        <authorList>
            <person name="Ilik V."/>
            <person name="Petrzelkova K.J."/>
            <person name="Pardy F."/>
            <person name="Fuh T."/>
            <person name="Niatou-Singa F.S."/>
            <person name="Gouil Q."/>
            <person name="Baker L."/>
            <person name="Ritchie M.E."/>
            <person name="Jex A.R."/>
            <person name="Gazzola D."/>
            <person name="Li H."/>
            <person name="Toshio Fujiwara R."/>
            <person name="Zhan B."/>
            <person name="Aroian R.V."/>
            <person name="Pafco B."/>
            <person name="Schwarz E.M."/>
        </authorList>
    </citation>
    <scope>NUCLEOTIDE SEQUENCE [LARGE SCALE GENOMIC DNA]</scope>
    <source>
        <strain evidence="10 11">Aroian</strain>
        <tissue evidence="10">Whole animal</tissue>
    </source>
</reference>
<feature type="region of interest" description="Disordered" evidence="7">
    <location>
        <begin position="147"/>
        <end position="177"/>
    </location>
</feature>
<evidence type="ECO:0000256" key="6">
    <source>
        <dbReference type="ARBA" id="ARBA00023180"/>
    </source>
</evidence>
<comment type="caution">
    <text evidence="10">The sequence shown here is derived from an EMBL/GenBank/DDBJ whole genome shotgun (WGS) entry which is preliminary data.</text>
</comment>
<keyword evidence="2" id="KW-0147">Chitin-binding</keyword>
<dbReference type="InterPro" id="IPR051940">
    <property type="entry name" value="Chitin_bind-dev_reg"/>
</dbReference>
<keyword evidence="1" id="KW-0217">Developmental protein</keyword>
<feature type="region of interest" description="Disordered" evidence="7">
    <location>
        <begin position="397"/>
        <end position="420"/>
    </location>
</feature>
<organism evidence="10 11">
    <name type="scientific">Necator americanus</name>
    <name type="common">Human hookworm</name>
    <dbReference type="NCBI Taxonomy" id="51031"/>
    <lineage>
        <taxon>Eukaryota</taxon>
        <taxon>Metazoa</taxon>
        <taxon>Ecdysozoa</taxon>
        <taxon>Nematoda</taxon>
        <taxon>Chromadorea</taxon>
        <taxon>Rhabditida</taxon>
        <taxon>Rhabditina</taxon>
        <taxon>Rhabditomorpha</taxon>
        <taxon>Strongyloidea</taxon>
        <taxon>Ancylostomatidae</taxon>
        <taxon>Bunostominae</taxon>
        <taxon>Necator</taxon>
    </lineage>
</organism>
<sequence length="575" mass="61163">MIRLTLLTLLVNQVLAFPEGRTNFCADKKTGLFSQGCSSNVTICNSFGHEMWLLCPFGLIFDGSIEECVDYRLAAECSPDEKLTKTGIRYLADLPTQFCEKAPEGFHALTACSSSVIQCSRNGPSLMECPVGLVYDDSKFACVKPSEMSSCPPQEPDAQPKVEPLEGSASEGDQESKNECGNLPDGLFEHAPCSPYFLTCSGGVSRIMSCPANLVFDKRLLICEYPGNVEECAGAPGFNSSEMCPEDGFFSYGNCSDLFYACTNGRQIPMYCPAKLAFDEERQLCDYPLAVEVCRANSGEGSGETSGEVASDQPAEESSGEYSGENVHVEGSGEASGESSGESIYPENSGEASGESSGEHSGELSVEASGSEEASGGSSEFPQSDSVGAYGAVVEESWDTTPEPVEPEPAEPVTSGEPKPTEVVAAAEPAHEMPMNPEPVEQKTTTPVPAQLSTFCVNKPDGFYAVGCSSEMIACVAGMGTIRRCPAHLIFDEEKQMCDYPESVPCSATQKDDLGRCEAEGTTSHGPCKNTFTNCVGGEAHILACDEGYVFSETHGTCTEASKVPECAMEAKHPY</sequence>
<feature type="domain" description="Chitin-binding type-2" evidence="9">
    <location>
        <begin position="241"/>
        <end position="296"/>
    </location>
</feature>